<evidence type="ECO:0000256" key="2">
    <source>
        <dbReference type="SAM" id="MobiDB-lite"/>
    </source>
</evidence>
<keyword evidence="4" id="KW-1185">Reference proteome</keyword>
<dbReference type="EMBL" id="AGNL01046943">
    <property type="protein sequence ID" value="EJK47452.1"/>
    <property type="molecule type" value="Genomic_DNA"/>
</dbReference>
<proteinExistence type="predicted"/>
<dbReference type="Pfam" id="PF02493">
    <property type="entry name" value="MORN"/>
    <property type="match status" value="7"/>
</dbReference>
<dbReference type="PANTHER" id="PTHR23084:SF263">
    <property type="entry name" value="MORN REPEAT-CONTAINING PROTEIN 1"/>
    <property type="match status" value="1"/>
</dbReference>
<feature type="compositionally biased region" description="Polar residues" evidence="2">
    <location>
        <begin position="145"/>
        <end position="156"/>
    </location>
</feature>
<gene>
    <name evidence="3" type="ORF">THAOC_33822</name>
</gene>
<dbReference type="SUPFAM" id="SSF82185">
    <property type="entry name" value="Histone H3 K4-specific methyltransferase SET7/9 N-terminal domain"/>
    <property type="match status" value="4"/>
</dbReference>
<accession>K0RL75</accession>
<evidence type="ECO:0008006" key="5">
    <source>
        <dbReference type="Google" id="ProtNLM"/>
    </source>
</evidence>
<evidence type="ECO:0000313" key="4">
    <source>
        <dbReference type="Proteomes" id="UP000266841"/>
    </source>
</evidence>
<dbReference type="PANTHER" id="PTHR23084">
    <property type="entry name" value="PHOSPHATIDYLINOSITOL-4-PHOSPHATE 5-KINASE RELATED"/>
    <property type="match status" value="1"/>
</dbReference>
<feature type="region of interest" description="Disordered" evidence="2">
    <location>
        <begin position="75"/>
        <end position="237"/>
    </location>
</feature>
<organism evidence="3 4">
    <name type="scientific">Thalassiosira oceanica</name>
    <name type="common">Marine diatom</name>
    <dbReference type="NCBI Taxonomy" id="159749"/>
    <lineage>
        <taxon>Eukaryota</taxon>
        <taxon>Sar</taxon>
        <taxon>Stramenopiles</taxon>
        <taxon>Ochrophyta</taxon>
        <taxon>Bacillariophyta</taxon>
        <taxon>Coscinodiscophyceae</taxon>
        <taxon>Thalassiosirophycidae</taxon>
        <taxon>Thalassiosirales</taxon>
        <taxon>Thalassiosiraceae</taxon>
        <taxon>Thalassiosira</taxon>
    </lineage>
</organism>
<dbReference type="OrthoDB" id="270720at2759"/>
<comment type="caution">
    <text evidence="3">The sequence shown here is derived from an EMBL/GenBank/DDBJ whole genome shotgun (WGS) entry which is preliminary data.</text>
</comment>
<reference evidence="3 4" key="1">
    <citation type="journal article" date="2012" name="Genome Biol.">
        <title>Genome and low-iron response of an oceanic diatom adapted to chronic iron limitation.</title>
        <authorList>
            <person name="Lommer M."/>
            <person name="Specht M."/>
            <person name="Roy A.S."/>
            <person name="Kraemer L."/>
            <person name="Andreson R."/>
            <person name="Gutowska M.A."/>
            <person name="Wolf J."/>
            <person name="Bergner S.V."/>
            <person name="Schilhabel M.B."/>
            <person name="Klostermeier U.C."/>
            <person name="Beiko R.G."/>
            <person name="Rosenstiel P."/>
            <person name="Hippler M."/>
            <person name="Laroche J."/>
        </authorList>
    </citation>
    <scope>NUCLEOTIDE SEQUENCE [LARGE SCALE GENOMIC DNA]</scope>
    <source>
        <strain evidence="3 4">CCMP1005</strain>
    </source>
</reference>
<dbReference type="InterPro" id="IPR003409">
    <property type="entry name" value="MORN"/>
</dbReference>
<dbReference type="SMART" id="SM00698">
    <property type="entry name" value="MORN"/>
    <property type="match status" value="5"/>
</dbReference>
<feature type="compositionally biased region" description="Basic and acidic residues" evidence="2">
    <location>
        <begin position="167"/>
        <end position="180"/>
    </location>
</feature>
<dbReference type="Gene3D" id="2.20.110.10">
    <property type="entry name" value="Histone H3 K4-specific methyltransferase SET7/9 N-terminal domain"/>
    <property type="match status" value="4"/>
</dbReference>
<keyword evidence="1" id="KW-0677">Repeat</keyword>
<evidence type="ECO:0000256" key="1">
    <source>
        <dbReference type="ARBA" id="ARBA00022737"/>
    </source>
</evidence>
<name>K0RL75_THAOC</name>
<evidence type="ECO:0000313" key="3">
    <source>
        <dbReference type="EMBL" id="EJK47452.1"/>
    </source>
</evidence>
<dbReference type="OMA" id="AVWHEER"/>
<protein>
    <recommendedName>
        <fullName evidence="5">MORN repeat-containing protein 5</fullName>
    </recommendedName>
</protein>
<dbReference type="Proteomes" id="UP000266841">
    <property type="component" value="Unassembled WGS sequence"/>
</dbReference>
<feature type="compositionally biased region" description="Polar residues" evidence="2">
    <location>
        <begin position="122"/>
        <end position="134"/>
    </location>
</feature>
<dbReference type="AlphaFoldDB" id="K0RL75"/>
<sequence length="676" mass="74220">MFDPYLGCGLPLVQVAALTDFYFWVDVLFAKFGTPPRRRARPPSRRPKPAVPQQLFCPSPLLLHHQARAIWTDIRATPSSRAQRTRRRRTTASTRGLPRLQTLRRQPGLPPCPVEVEVAQADSGSQRKSTSSTDAPRRSGRRSLNAGSRSVEHSTAGSSGGGGSIRDSAHDRPRGDEIRTGESYFNIRGSRARGDEEDGPPRQKRKVERTYADGSSYNGFVSDGKRDGQGTLTRPGGVREEGVFVNDELIKGTATNMKLKNGARYTGQIAGGVPNGTGTVISAEFTEHGIFVDGFLHGPGKRTFPRGEEEGNFVNGKLDNGTTTYSFFHGGHCIGQIAGGAPNEAGTMTFADSREKGIFVNGKLSGQGHKSLGIGWENGVYVNGMLHGRGARWLEGGLSEEGEFVNGILHGQGKKRKDRWGMEEDEFANGRLNGQGKRKITHRRTTYHEFAFRSKEKIHHLDKTVLEEGIIVDGVDGILDTGTVENIELWNDVTWYLLYYTGQIVGVHEGVFDVGGLREGKITFLREGKNGEVKIEGVFVDVRLNGHGKFTYADGEVLEGDFVNGCLNGHGKLTYDDGGNGNIYMGEIVDGHRLGLGYLSLPTKCLGPTVADPIISVIRGTITSFKPKLYRQKRDPLPPHPRPSFDFTRPVTLARFQTTQSRIVRCVLRIPALERV</sequence>